<feature type="domain" description="BHLH" evidence="6">
    <location>
        <begin position="326"/>
        <end position="376"/>
    </location>
</feature>
<proteinExistence type="predicted"/>
<gene>
    <name evidence="7" type="ORF">Sjap_005993</name>
</gene>
<dbReference type="FunFam" id="4.10.280.10:FF:000002">
    <property type="entry name" value="Basic helix-loop-helix transcription factor"/>
    <property type="match status" value="1"/>
</dbReference>
<dbReference type="PROSITE" id="PS50888">
    <property type="entry name" value="BHLH"/>
    <property type="match status" value="1"/>
</dbReference>
<comment type="subcellular location">
    <subcellularLocation>
        <location evidence="1">Nucleus</location>
    </subcellularLocation>
</comment>
<dbReference type="Pfam" id="PF00010">
    <property type="entry name" value="HLH"/>
    <property type="match status" value="1"/>
</dbReference>
<dbReference type="InterPro" id="IPR011598">
    <property type="entry name" value="bHLH_dom"/>
</dbReference>
<evidence type="ECO:0000256" key="3">
    <source>
        <dbReference type="ARBA" id="ARBA00023163"/>
    </source>
</evidence>
<organism evidence="7 8">
    <name type="scientific">Stephania japonica</name>
    <dbReference type="NCBI Taxonomy" id="461633"/>
    <lineage>
        <taxon>Eukaryota</taxon>
        <taxon>Viridiplantae</taxon>
        <taxon>Streptophyta</taxon>
        <taxon>Embryophyta</taxon>
        <taxon>Tracheophyta</taxon>
        <taxon>Spermatophyta</taxon>
        <taxon>Magnoliopsida</taxon>
        <taxon>Ranunculales</taxon>
        <taxon>Menispermaceae</taxon>
        <taxon>Menispermoideae</taxon>
        <taxon>Cissampelideae</taxon>
        <taxon>Stephania</taxon>
    </lineage>
</organism>
<feature type="region of interest" description="Disordered" evidence="5">
    <location>
        <begin position="227"/>
        <end position="260"/>
    </location>
</feature>
<comment type="caution">
    <text evidence="7">The sequence shown here is derived from an EMBL/GenBank/DDBJ whole genome shotgun (WGS) entry which is preliminary data.</text>
</comment>
<dbReference type="SUPFAM" id="SSF47459">
    <property type="entry name" value="HLH, helix-loop-helix DNA-binding domain"/>
    <property type="match status" value="1"/>
</dbReference>
<name>A0AAP0K674_9MAGN</name>
<keyword evidence="4" id="KW-0539">Nucleus</keyword>
<dbReference type="GO" id="GO:0005634">
    <property type="term" value="C:nucleus"/>
    <property type="evidence" value="ECO:0007669"/>
    <property type="project" value="UniProtKB-SubCell"/>
</dbReference>
<evidence type="ECO:0000256" key="4">
    <source>
        <dbReference type="ARBA" id="ARBA00023242"/>
    </source>
</evidence>
<dbReference type="InterPro" id="IPR036638">
    <property type="entry name" value="HLH_DNA-bd_sf"/>
</dbReference>
<dbReference type="GO" id="GO:0046983">
    <property type="term" value="F:protein dimerization activity"/>
    <property type="evidence" value="ECO:0007669"/>
    <property type="project" value="InterPro"/>
</dbReference>
<evidence type="ECO:0000256" key="5">
    <source>
        <dbReference type="SAM" id="MobiDB-lite"/>
    </source>
</evidence>
<evidence type="ECO:0000256" key="2">
    <source>
        <dbReference type="ARBA" id="ARBA00023015"/>
    </source>
</evidence>
<protein>
    <recommendedName>
        <fullName evidence="6">BHLH domain-containing protein</fullName>
    </recommendedName>
</protein>
<evidence type="ECO:0000259" key="6">
    <source>
        <dbReference type="PROSITE" id="PS50888"/>
    </source>
</evidence>
<dbReference type="InterPro" id="IPR024097">
    <property type="entry name" value="bHLH_ZIP_TF"/>
</dbReference>
<dbReference type="CDD" id="cd18919">
    <property type="entry name" value="bHLH_AtBPE_like"/>
    <property type="match status" value="1"/>
</dbReference>
<sequence length="488" mass="54132">MFMDERKFAFNGDEMAVQFSQLVCSSGQQTDHHNWENNLIGESYVVETRPIVSSPATANAVVSTNGIVVEDQFPDATKLGGLSNSTNIIQQSQILMGRSKSLNLASSYNASSIKFKHLLMDQQVSTNFPDAGKLIQSFPNSETFIDYAALNERAVRFLSSGRSFCGRSSDFEFNANKGGSGKRTRVSDKQVFNAAESLTCSRDDSKGSASALGFKFMQLLTSSAHETEEFTNASEEEDSRKINGTNVGMITPNGGESRKRKEIAKGDVKEGDPLNLQTCLPSQIIGDEKNAVNSNENKIAERQNNCNSRPSVPPNDYIHVRARRGQATDSHSLAERVRREKISKRMKLLQDLVPGCHKVTGKAVMLDEIINYVQSLQRQVQFLSMKLATVNPRLEFHTGPLPSENIFRTVSPSHSSALPLEQEPEMQRSFSNGMENQTSKDHPFDNYSQVQTVRDGDLQSLVQKHLGQLQIQELEFPCQSSHGTQVIK</sequence>
<evidence type="ECO:0000313" key="7">
    <source>
        <dbReference type="EMBL" id="KAK9146090.1"/>
    </source>
</evidence>
<dbReference type="Gene3D" id="4.10.280.10">
    <property type="entry name" value="Helix-loop-helix DNA-binding domain"/>
    <property type="match status" value="1"/>
</dbReference>
<dbReference type="Proteomes" id="UP001417504">
    <property type="component" value="Unassembled WGS sequence"/>
</dbReference>
<dbReference type="EMBL" id="JBBNAE010000002">
    <property type="protein sequence ID" value="KAK9146090.1"/>
    <property type="molecule type" value="Genomic_DNA"/>
</dbReference>
<reference evidence="7 8" key="1">
    <citation type="submission" date="2024-01" db="EMBL/GenBank/DDBJ databases">
        <title>Genome assemblies of Stephania.</title>
        <authorList>
            <person name="Yang L."/>
        </authorList>
    </citation>
    <scope>NUCLEOTIDE SEQUENCE [LARGE SCALE GENOMIC DNA]</scope>
    <source>
        <strain evidence="7">QJT</strain>
        <tissue evidence="7">Leaf</tissue>
    </source>
</reference>
<keyword evidence="8" id="KW-1185">Reference proteome</keyword>
<evidence type="ECO:0000256" key="1">
    <source>
        <dbReference type="ARBA" id="ARBA00004123"/>
    </source>
</evidence>
<keyword evidence="3" id="KW-0804">Transcription</keyword>
<accession>A0AAP0K674</accession>
<dbReference type="PANTHER" id="PTHR12565:SF420">
    <property type="entry name" value="MYC-TYPE, BASIC HELIX-LOOP-HELIX (BHLH) DOMAIN-CONTAINING PROTEIN-RELATED"/>
    <property type="match status" value="1"/>
</dbReference>
<dbReference type="AlphaFoldDB" id="A0AAP0K674"/>
<keyword evidence="2" id="KW-0805">Transcription regulation</keyword>
<evidence type="ECO:0000313" key="8">
    <source>
        <dbReference type="Proteomes" id="UP001417504"/>
    </source>
</evidence>
<dbReference type="SMART" id="SM00353">
    <property type="entry name" value="HLH"/>
    <property type="match status" value="1"/>
</dbReference>
<dbReference type="PANTHER" id="PTHR12565">
    <property type="entry name" value="STEROL REGULATORY ELEMENT-BINDING PROTEIN"/>
    <property type="match status" value="1"/>
</dbReference>
<dbReference type="GO" id="GO:0003700">
    <property type="term" value="F:DNA-binding transcription factor activity"/>
    <property type="evidence" value="ECO:0007669"/>
    <property type="project" value="TreeGrafter"/>
</dbReference>